<evidence type="ECO:0000256" key="11">
    <source>
        <dbReference type="SAM" id="MobiDB-lite"/>
    </source>
</evidence>
<name>A0A0X3NIF0_SCHSO</name>
<comment type="catalytic activity">
    <reaction evidence="8">
        <text>L-seryl-[protein] + ATP = O-phospho-L-seryl-[protein] + ADP + H(+)</text>
        <dbReference type="Rhea" id="RHEA:17989"/>
        <dbReference type="Rhea" id="RHEA-COMP:9863"/>
        <dbReference type="Rhea" id="RHEA-COMP:11604"/>
        <dbReference type="ChEBI" id="CHEBI:15378"/>
        <dbReference type="ChEBI" id="CHEBI:29999"/>
        <dbReference type="ChEBI" id="CHEBI:30616"/>
        <dbReference type="ChEBI" id="CHEBI:83421"/>
        <dbReference type="ChEBI" id="CHEBI:456216"/>
        <dbReference type="EC" id="2.7.12.1"/>
    </reaction>
</comment>
<dbReference type="InterPro" id="IPR008271">
    <property type="entry name" value="Ser/Thr_kinase_AS"/>
</dbReference>
<evidence type="ECO:0000313" key="13">
    <source>
        <dbReference type="EMBL" id="JAP39724.1"/>
    </source>
</evidence>
<evidence type="ECO:0000256" key="2">
    <source>
        <dbReference type="ARBA" id="ARBA00013203"/>
    </source>
</evidence>
<organism evidence="13">
    <name type="scientific">Schistocephalus solidus</name>
    <name type="common">Tapeworm</name>
    <dbReference type="NCBI Taxonomy" id="70667"/>
    <lineage>
        <taxon>Eukaryota</taxon>
        <taxon>Metazoa</taxon>
        <taxon>Spiralia</taxon>
        <taxon>Lophotrochozoa</taxon>
        <taxon>Platyhelminthes</taxon>
        <taxon>Cestoda</taxon>
        <taxon>Eucestoda</taxon>
        <taxon>Diphyllobothriidea</taxon>
        <taxon>Diphyllobothriidae</taxon>
        <taxon>Schistocephalus</taxon>
    </lineage>
</organism>
<keyword evidence="5" id="KW-0547">Nucleotide-binding</keyword>
<evidence type="ECO:0000256" key="3">
    <source>
        <dbReference type="ARBA" id="ARBA00022527"/>
    </source>
</evidence>
<dbReference type="Gene3D" id="1.10.510.10">
    <property type="entry name" value="Transferase(Phosphotransferase) domain 1"/>
    <property type="match status" value="1"/>
</dbReference>
<evidence type="ECO:0000256" key="7">
    <source>
        <dbReference type="ARBA" id="ARBA00022840"/>
    </source>
</evidence>
<dbReference type="GO" id="GO:0004712">
    <property type="term" value="F:protein serine/threonine/tyrosine kinase activity"/>
    <property type="evidence" value="ECO:0007669"/>
    <property type="project" value="UniProtKB-EC"/>
</dbReference>
<dbReference type="Gene3D" id="3.30.200.20">
    <property type="entry name" value="Phosphorylase Kinase, domain 1"/>
    <property type="match status" value="1"/>
</dbReference>
<feature type="domain" description="Protein kinase" evidence="12">
    <location>
        <begin position="264"/>
        <end position="577"/>
    </location>
</feature>
<reference evidence="13" key="1">
    <citation type="submission" date="2016-01" db="EMBL/GenBank/DDBJ databases">
        <title>Reference transcriptome for the parasite Schistocephalus solidus: insights into the molecular evolution of parasitism.</title>
        <authorList>
            <person name="Hebert F.O."/>
            <person name="Grambauer S."/>
            <person name="Barber I."/>
            <person name="Landry C.R."/>
            <person name="Aubin-Horth N."/>
        </authorList>
    </citation>
    <scope>NUCLEOTIDE SEQUENCE</scope>
</reference>
<dbReference type="PROSITE" id="PS00108">
    <property type="entry name" value="PROTEIN_KINASE_ST"/>
    <property type="match status" value="1"/>
</dbReference>
<evidence type="ECO:0000256" key="5">
    <source>
        <dbReference type="ARBA" id="ARBA00022741"/>
    </source>
</evidence>
<dbReference type="GO" id="GO:0004674">
    <property type="term" value="F:protein serine/threonine kinase activity"/>
    <property type="evidence" value="ECO:0007669"/>
    <property type="project" value="UniProtKB-KW"/>
</dbReference>
<dbReference type="Pfam" id="PF00069">
    <property type="entry name" value="Pkinase"/>
    <property type="match status" value="1"/>
</dbReference>
<dbReference type="GO" id="GO:0005856">
    <property type="term" value="C:cytoskeleton"/>
    <property type="evidence" value="ECO:0007669"/>
    <property type="project" value="TreeGrafter"/>
</dbReference>
<dbReference type="InterPro" id="IPR042521">
    <property type="entry name" value="DYRK"/>
</dbReference>
<proteinExistence type="inferred from homology"/>
<dbReference type="EMBL" id="GEEE01023501">
    <property type="protein sequence ID" value="JAP39724.1"/>
    <property type="molecule type" value="Transcribed_RNA"/>
</dbReference>
<protein>
    <recommendedName>
        <fullName evidence="2">dual-specificity kinase</fullName>
        <ecNumber evidence="2">2.7.12.1</ecNumber>
    </recommendedName>
</protein>
<feature type="region of interest" description="Disordered" evidence="11">
    <location>
        <begin position="151"/>
        <end position="178"/>
    </location>
</feature>
<dbReference type="InterPro" id="IPR050494">
    <property type="entry name" value="Ser_Thr_dual-spec_kinase"/>
</dbReference>
<dbReference type="GO" id="GO:0005634">
    <property type="term" value="C:nucleus"/>
    <property type="evidence" value="ECO:0007669"/>
    <property type="project" value="TreeGrafter"/>
</dbReference>
<gene>
    <name evidence="13" type="ORF">TR151953</name>
</gene>
<dbReference type="GO" id="GO:0005524">
    <property type="term" value="F:ATP binding"/>
    <property type="evidence" value="ECO:0007669"/>
    <property type="project" value="UniProtKB-KW"/>
</dbReference>
<evidence type="ECO:0000256" key="10">
    <source>
        <dbReference type="ARBA" id="ARBA00051680"/>
    </source>
</evidence>
<feature type="region of interest" description="Disordered" evidence="11">
    <location>
        <begin position="622"/>
        <end position="650"/>
    </location>
</feature>
<dbReference type="GO" id="GO:0005737">
    <property type="term" value="C:cytoplasm"/>
    <property type="evidence" value="ECO:0007669"/>
    <property type="project" value="TreeGrafter"/>
</dbReference>
<comment type="catalytic activity">
    <reaction evidence="10">
        <text>L-tyrosyl-[protein] + ATP = O-phospho-L-tyrosyl-[protein] + ADP + H(+)</text>
        <dbReference type="Rhea" id="RHEA:10596"/>
        <dbReference type="Rhea" id="RHEA-COMP:10136"/>
        <dbReference type="Rhea" id="RHEA-COMP:20101"/>
        <dbReference type="ChEBI" id="CHEBI:15378"/>
        <dbReference type="ChEBI" id="CHEBI:30616"/>
        <dbReference type="ChEBI" id="CHEBI:46858"/>
        <dbReference type="ChEBI" id="CHEBI:61978"/>
        <dbReference type="ChEBI" id="CHEBI:456216"/>
        <dbReference type="EC" id="2.7.12.1"/>
    </reaction>
</comment>
<dbReference type="PANTHER" id="PTHR24058">
    <property type="entry name" value="DUAL SPECIFICITY PROTEIN KINASE"/>
    <property type="match status" value="1"/>
</dbReference>
<dbReference type="Gene3D" id="3.30.10.30">
    <property type="entry name" value="DYRK"/>
    <property type="match status" value="1"/>
</dbReference>
<dbReference type="InterPro" id="IPR011009">
    <property type="entry name" value="Kinase-like_dom_sf"/>
</dbReference>
<evidence type="ECO:0000259" key="12">
    <source>
        <dbReference type="PROSITE" id="PS50011"/>
    </source>
</evidence>
<keyword evidence="7" id="KW-0067">ATP-binding</keyword>
<dbReference type="AlphaFoldDB" id="A0A0X3NIF0"/>
<evidence type="ECO:0000256" key="1">
    <source>
        <dbReference type="ARBA" id="ARBA00008867"/>
    </source>
</evidence>
<evidence type="ECO:0000256" key="9">
    <source>
        <dbReference type="ARBA" id="ARBA00049308"/>
    </source>
</evidence>
<keyword evidence="6" id="KW-0418">Kinase</keyword>
<keyword evidence="3" id="KW-0723">Serine/threonine-protein kinase</keyword>
<dbReference type="EC" id="2.7.12.1" evidence="2"/>
<dbReference type="SMART" id="SM00220">
    <property type="entry name" value="S_TKc"/>
    <property type="match status" value="1"/>
</dbReference>
<evidence type="ECO:0000256" key="8">
    <source>
        <dbReference type="ARBA" id="ARBA00049003"/>
    </source>
</evidence>
<dbReference type="InterPro" id="IPR000719">
    <property type="entry name" value="Prot_kinase_dom"/>
</dbReference>
<sequence>MSSLNPTLIFPQLPPLLTAPKSKSVHNIGSFTVYSSNELKGTSDMGSLAINGVGTPCSNTTFNTKTFVGINHLYEERLLKQTSTGSLNNTSYSGTQQEIHLPNVSLSNQKSTVVCAKVCSKPSCPSPSENGGVRKVDDNGCAVKTRTRTTAEGGGGLHFSQNSQKSPAYGSPASGTVVSQSTWNGGPTFNLPTVGISPEVAIKQFKSKLSAYELTEILNYPTVYFVGHNAKKRQGIPGAANNCGYDDEQGSYLHTAHDQVSYRYEVLKSLGKGSFGQVVKAFDHKTNTFVGLKMVRNERRFTKQAAEEIRILELLRAQDVDNTRNVVHLLEHFVFRDHVCMTFELLNMNLYELIKRNKFQGFPLQLVRKFAHSILVCLDMLHRNKIIHCDLKPENILLKQQGRSGIKVIDFGSSCFENQRIYTYIQSRFYRAPEVILGCKYGVSIDIWSFGCILAELLTGSPLFPGEDELDQLACIMEVLGMPPQKLLDQSRRLKHFFSATHGCPRYCMEVDENGRVILRPGKTKRGKIRNIPGSRSLVSALKGCEDPVFLDFLSRCLQWLPEDRITPREAFRHEWLRRRQPKPTVTGAVAALTTQTAAYSCGEQKQIFSLPAANSTSVSISHASSQRVPNNTDSIQFETGKPHQTSPLHSQKVDRQHKPLAPALGQTHHLLNSQCLSTTCEINTVSNGINSERCCQQTTGTPTNNLTTVNTTTQAVRHENFDTSLGAGDKMRYEVSSKPQNI</sequence>
<keyword evidence="4" id="KW-0808">Transferase</keyword>
<comment type="similarity">
    <text evidence="1">Belongs to the protein kinase superfamily. CMGC Ser/Thr protein kinase family. MNB/DYRK subfamily.</text>
</comment>
<evidence type="ECO:0000256" key="4">
    <source>
        <dbReference type="ARBA" id="ARBA00022679"/>
    </source>
</evidence>
<dbReference type="PANTHER" id="PTHR24058:SF112">
    <property type="entry name" value="DUAL SPECIFICITY TYROSINE-PHOSPHORYLATION-REGULATED KINASE 3 HOMOLOG-RELATED"/>
    <property type="match status" value="1"/>
</dbReference>
<evidence type="ECO:0000256" key="6">
    <source>
        <dbReference type="ARBA" id="ARBA00022777"/>
    </source>
</evidence>
<accession>A0A0X3NIF0</accession>
<dbReference type="SUPFAM" id="SSF56112">
    <property type="entry name" value="Protein kinase-like (PK-like)"/>
    <property type="match status" value="1"/>
</dbReference>
<dbReference type="FunFam" id="1.10.510.10:FF:000112">
    <property type="entry name" value="Putative dual specificity tyrosine-phosphorylation-regulated kinase 2"/>
    <property type="match status" value="1"/>
</dbReference>
<dbReference type="PROSITE" id="PS50011">
    <property type="entry name" value="PROTEIN_KINASE_DOM"/>
    <property type="match status" value="1"/>
</dbReference>
<comment type="catalytic activity">
    <reaction evidence="9">
        <text>L-threonyl-[protein] + ATP = O-phospho-L-threonyl-[protein] + ADP + H(+)</text>
        <dbReference type="Rhea" id="RHEA:46608"/>
        <dbReference type="Rhea" id="RHEA-COMP:11060"/>
        <dbReference type="Rhea" id="RHEA-COMP:11605"/>
        <dbReference type="ChEBI" id="CHEBI:15378"/>
        <dbReference type="ChEBI" id="CHEBI:30013"/>
        <dbReference type="ChEBI" id="CHEBI:30616"/>
        <dbReference type="ChEBI" id="CHEBI:61977"/>
        <dbReference type="ChEBI" id="CHEBI:456216"/>
        <dbReference type="EC" id="2.7.12.1"/>
    </reaction>
</comment>